<evidence type="ECO:0008006" key="4">
    <source>
        <dbReference type="Google" id="ProtNLM"/>
    </source>
</evidence>
<evidence type="ECO:0000313" key="2">
    <source>
        <dbReference type="EMBL" id="AZU65001.1"/>
    </source>
</evidence>
<feature type="transmembrane region" description="Helical" evidence="1">
    <location>
        <begin position="139"/>
        <end position="156"/>
    </location>
</feature>
<keyword evidence="3" id="KW-1185">Reference proteome</keyword>
<sequence>MNQRFFLKRNPWCIGLGIMWTLLFSCMSFYWAMGGLMGVRSLGGTIYEMSLNPSPSFVVIVWLTGFIKLLGGIFLSMLLIRWKKPIMNRFLYYTAKTCGALLFLYGFLNFITIVLHAFHLLEFNLDSYATFWRLFFWEPYWMMGGIFYFFSVKRFLE</sequence>
<dbReference type="KEGG" id="nmk:CHR53_15665"/>
<dbReference type="RefSeq" id="WP_127489889.1">
    <property type="nucleotide sequence ID" value="NZ_CP022572.1"/>
</dbReference>
<dbReference type="STRING" id="1193713.GCA_001636315_05569"/>
<dbReference type="PROSITE" id="PS51257">
    <property type="entry name" value="PROKAR_LIPOPROTEIN"/>
    <property type="match status" value="1"/>
</dbReference>
<dbReference type="InterPro" id="IPR025058">
    <property type="entry name" value="DUF3995"/>
</dbReference>
<accession>A0A3T0I6M2</accession>
<name>A0A3T0I6M2_9BACI</name>
<feature type="transmembrane region" description="Helical" evidence="1">
    <location>
        <begin position="57"/>
        <end position="80"/>
    </location>
</feature>
<dbReference type="OrthoDB" id="2868974at2"/>
<organism evidence="2 3">
    <name type="scientific">Neobacillus mesonae</name>
    <dbReference type="NCBI Taxonomy" id="1193713"/>
    <lineage>
        <taxon>Bacteria</taxon>
        <taxon>Bacillati</taxon>
        <taxon>Bacillota</taxon>
        <taxon>Bacilli</taxon>
        <taxon>Bacillales</taxon>
        <taxon>Bacillaceae</taxon>
        <taxon>Neobacillus</taxon>
    </lineage>
</organism>
<dbReference type="EMBL" id="CP022572">
    <property type="protein sequence ID" value="AZU65001.1"/>
    <property type="molecule type" value="Genomic_DNA"/>
</dbReference>
<dbReference type="Pfam" id="PF13160">
    <property type="entry name" value="DUF3995"/>
    <property type="match status" value="1"/>
</dbReference>
<evidence type="ECO:0000256" key="1">
    <source>
        <dbReference type="SAM" id="Phobius"/>
    </source>
</evidence>
<keyword evidence="1" id="KW-1133">Transmembrane helix</keyword>
<proteinExistence type="predicted"/>
<feature type="transmembrane region" description="Helical" evidence="1">
    <location>
        <begin position="100"/>
        <end position="119"/>
    </location>
</feature>
<gene>
    <name evidence="2" type="ORF">CHR53_15665</name>
</gene>
<dbReference type="Proteomes" id="UP000282892">
    <property type="component" value="Chromosome"/>
</dbReference>
<evidence type="ECO:0000313" key="3">
    <source>
        <dbReference type="Proteomes" id="UP000282892"/>
    </source>
</evidence>
<feature type="transmembrane region" description="Helical" evidence="1">
    <location>
        <begin position="12"/>
        <end position="33"/>
    </location>
</feature>
<keyword evidence="1" id="KW-0472">Membrane</keyword>
<keyword evidence="1" id="KW-0812">Transmembrane</keyword>
<dbReference type="AlphaFoldDB" id="A0A3T0I6M2"/>
<protein>
    <recommendedName>
        <fullName evidence="4">DUF3995 domain-containing protein</fullName>
    </recommendedName>
</protein>
<reference evidence="2 3" key="1">
    <citation type="submission" date="2017-07" db="EMBL/GenBank/DDBJ databases">
        <title>The complete genome sequence of Bacillus mesonae strain H20-5, an efficient strain improving plant abiotic stress resistance.</title>
        <authorList>
            <person name="Kim S.Y."/>
            <person name="Song H."/>
            <person name="Sang M.K."/>
            <person name="Weon H.-Y."/>
            <person name="Song J."/>
        </authorList>
    </citation>
    <scope>NUCLEOTIDE SEQUENCE [LARGE SCALE GENOMIC DNA]</scope>
    <source>
        <strain evidence="2 3">H20-5</strain>
    </source>
</reference>